<feature type="region of interest" description="Disordered" evidence="1">
    <location>
        <begin position="20"/>
        <end position="94"/>
    </location>
</feature>
<dbReference type="AlphaFoldDB" id="A0A0N0H028"/>
<evidence type="ECO:0000313" key="3">
    <source>
        <dbReference type="EMBL" id="KPC63252.1"/>
    </source>
</evidence>
<feature type="compositionally biased region" description="Polar residues" evidence="1">
    <location>
        <begin position="30"/>
        <end position="39"/>
    </location>
</feature>
<evidence type="ECO:0000256" key="2">
    <source>
        <dbReference type="SAM" id="SignalP"/>
    </source>
</evidence>
<gene>
    <name evidence="3" type="ORF">ADL29_16255</name>
</gene>
<keyword evidence="2" id="KW-0732">Signal</keyword>
<accession>A0A0N0H028</accession>
<dbReference type="PATRIC" id="fig|66876.3.peg.3567"/>
<dbReference type="EMBL" id="LGKG01000134">
    <property type="protein sequence ID" value="KPC63252.1"/>
    <property type="molecule type" value="Genomic_DNA"/>
</dbReference>
<proteinExistence type="predicted"/>
<dbReference type="RefSeq" id="WP_053924350.1">
    <property type="nucleotide sequence ID" value="NZ_LGKG01000134.1"/>
</dbReference>
<feature type="signal peptide" evidence="2">
    <location>
        <begin position="1"/>
        <end position="26"/>
    </location>
</feature>
<name>A0A0N0H028_9ACTN</name>
<evidence type="ECO:0000313" key="4">
    <source>
        <dbReference type="Proteomes" id="UP000037982"/>
    </source>
</evidence>
<reference evidence="4" key="1">
    <citation type="submission" date="2015-07" db="EMBL/GenBank/DDBJ databases">
        <authorList>
            <person name="Ju K.-S."/>
            <person name="Doroghazi J.R."/>
            <person name="Metcalf W.W."/>
        </authorList>
    </citation>
    <scope>NUCLEOTIDE SEQUENCE [LARGE SCALE GENOMIC DNA]</scope>
    <source>
        <strain evidence="4">NRRL ISP-5002</strain>
    </source>
</reference>
<sequence length="94" mass="9435">MRIRTTLFAVTLATAALLGGAGAAAADEGPNSSTPGSDVSDSRMGGDLPAEGRESEHKSSGHKDKGGRGSDTTPADREAAYDSPGGLIGRIFFG</sequence>
<protein>
    <submittedName>
        <fullName evidence="3">Uncharacterized protein</fullName>
    </submittedName>
</protein>
<feature type="compositionally biased region" description="Basic and acidic residues" evidence="1">
    <location>
        <begin position="50"/>
        <end position="80"/>
    </location>
</feature>
<feature type="chain" id="PRO_5005850098" evidence="2">
    <location>
        <begin position="27"/>
        <end position="94"/>
    </location>
</feature>
<dbReference type="Proteomes" id="UP000037982">
    <property type="component" value="Unassembled WGS sequence"/>
</dbReference>
<keyword evidence="4" id="KW-1185">Reference proteome</keyword>
<organism evidence="3 4">
    <name type="scientific">Streptomyces chattanoogensis</name>
    <dbReference type="NCBI Taxonomy" id="66876"/>
    <lineage>
        <taxon>Bacteria</taxon>
        <taxon>Bacillati</taxon>
        <taxon>Actinomycetota</taxon>
        <taxon>Actinomycetes</taxon>
        <taxon>Kitasatosporales</taxon>
        <taxon>Streptomycetaceae</taxon>
        <taxon>Streptomyces</taxon>
    </lineage>
</organism>
<evidence type="ECO:0000256" key="1">
    <source>
        <dbReference type="SAM" id="MobiDB-lite"/>
    </source>
</evidence>
<comment type="caution">
    <text evidence="3">The sequence shown here is derived from an EMBL/GenBank/DDBJ whole genome shotgun (WGS) entry which is preliminary data.</text>
</comment>